<dbReference type="EMBL" id="RZNC01000002">
    <property type="protein sequence ID" value="RWZ64428.1"/>
    <property type="molecule type" value="Genomic_DNA"/>
</dbReference>
<organism evidence="2 3">
    <name type="scientific">Labedella populi</name>
    <dbReference type="NCBI Taxonomy" id="2498850"/>
    <lineage>
        <taxon>Bacteria</taxon>
        <taxon>Bacillati</taxon>
        <taxon>Actinomycetota</taxon>
        <taxon>Actinomycetes</taxon>
        <taxon>Micrococcales</taxon>
        <taxon>Microbacteriaceae</taxon>
        <taxon>Labedella</taxon>
    </lineage>
</organism>
<dbReference type="AlphaFoldDB" id="A0A444QCR7"/>
<keyword evidence="3" id="KW-1185">Reference proteome</keyword>
<reference evidence="2 3" key="1">
    <citation type="submission" date="2018-12" db="EMBL/GenBank/DDBJ databases">
        <authorList>
            <person name="Li F."/>
        </authorList>
    </citation>
    <scope>NUCLEOTIDE SEQUENCE [LARGE SCALE GENOMIC DNA]</scope>
    <source>
        <strain evidence="2 3">8H24J-4-2</strain>
    </source>
</reference>
<evidence type="ECO:0008006" key="4">
    <source>
        <dbReference type="Google" id="ProtNLM"/>
    </source>
</evidence>
<name>A0A444QCR7_9MICO</name>
<dbReference type="Gene3D" id="3.40.630.10">
    <property type="entry name" value="Zn peptidases"/>
    <property type="match status" value="1"/>
</dbReference>
<dbReference type="Proteomes" id="UP000288603">
    <property type="component" value="Unassembled WGS sequence"/>
</dbReference>
<evidence type="ECO:0000256" key="1">
    <source>
        <dbReference type="SAM" id="MobiDB-lite"/>
    </source>
</evidence>
<feature type="compositionally biased region" description="Polar residues" evidence="1">
    <location>
        <begin position="124"/>
        <end position="133"/>
    </location>
</feature>
<feature type="region of interest" description="Disordered" evidence="1">
    <location>
        <begin position="111"/>
        <end position="133"/>
    </location>
</feature>
<evidence type="ECO:0000313" key="3">
    <source>
        <dbReference type="Proteomes" id="UP000288603"/>
    </source>
</evidence>
<sequence length="133" mass="14394">MTGTDDYLDRHDDALLALTERLIGIDSQIPPFGDERAIIAHLDGVLERDGFTERTIMEPVRGRPSLIARIPGVGGGPTLMFCAHVDTKLVGDAPGLLRTDPFTATIVDDRTPNCPTVSDRPQPVGSSSTCPWR</sequence>
<accession>A0A444QCR7</accession>
<dbReference type="RefSeq" id="WP_128498208.1">
    <property type="nucleotide sequence ID" value="NZ_RZNC01000002.1"/>
</dbReference>
<proteinExistence type="predicted"/>
<protein>
    <recommendedName>
        <fullName evidence="4">M20/M25/M40 family metallo-hydrolase</fullName>
    </recommendedName>
</protein>
<gene>
    <name evidence="2" type="ORF">ELQ92_06580</name>
</gene>
<comment type="caution">
    <text evidence="2">The sequence shown here is derived from an EMBL/GenBank/DDBJ whole genome shotgun (WGS) entry which is preliminary data.</text>
</comment>
<dbReference type="SUPFAM" id="SSF53187">
    <property type="entry name" value="Zn-dependent exopeptidases"/>
    <property type="match status" value="1"/>
</dbReference>
<dbReference type="OrthoDB" id="7055905at2"/>
<evidence type="ECO:0000313" key="2">
    <source>
        <dbReference type="EMBL" id="RWZ64428.1"/>
    </source>
</evidence>